<dbReference type="AlphaFoldDB" id="A0A1H8Y5I2"/>
<reference evidence="1 2" key="1">
    <citation type="submission" date="2016-10" db="EMBL/GenBank/DDBJ databases">
        <authorList>
            <person name="de Groot N.N."/>
        </authorList>
    </citation>
    <scope>NUCLEOTIDE SEQUENCE [LARGE SCALE GENOMIC DNA]</scope>
    <source>
        <strain evidence="1 2">DSM 13305</strain>
    </source>
</reference>
<name>A0A1H8Y5I2_9FIRM</name>
<keyword evidence="2" id="KW-1185">Reference proteome</keyword>
<gene>
    <name evidence="1" type="ORF">SAMN04490178_14411</name>
</gene>
<organism evidence="1 2">
    <name type="scientific">Propionispora vibrioides</name>
    <dbReference type="NCBI Taxonomy" id="112903"/>
    <lineage>
        <taxon>Bacteria</taxon>
        <taxon>Bacillati</taxon>
        <taxon>Bacillota</taxon>
        <taxon>Negativicutes</taxon>
        <taxon>Selenomonadales</taxon>
        <taxon>Sporomusaceae</taxon>
        <taxon>Propionispora</taxon>
    </lineage>
</organism>
<proteinExistence type="predicted"/>
<dbReference type="Proteomes" id="UP000198847">
    <property type="component" value="Unassembled WGS sequence"/>
</dbReference>
<dbReference type="EMBL" id="FODY01000044">
    <property type="protein sequence ID" value="SEP47336.1"/>
    <property type="molecule type" value="Genomic_DNA"/>
</dbReference>
<sequence length="89" mass="10309">MKPQSWIILSRGSIFIPFLYDSEAMYVKVIFIYSSRRSLAIKWQGIFCYEEGLMSKAILNFISQYGNSLLINLGKIMLLKNTYNATNNK</sequence>
<dbReference type="STRING" id="112903.SAMN04490178_14411"/>
<evidence type="ECO:0000313" key="2">
    <source>
        <dbReference type="Proteomes" id="UP000198847"/>
    </source>
</evidence>
<evidence type="ECO:0000313" key="1">
    <source>
        <dbReference type="EMBL" id="SEP47336.1"/>
    </source>
</evidence>
<accession>A0A1H8Y5I2</accession>
<protein>
    <submittedName>
        <fullName evidence="1">Uncharacterized protein</fullName>
    </submittedName>
</protein>